<dbReference type="Proteomes" id="UP000052943">
    <property type="component" value="Unassembled WGS sequence"/>
</dbReference>
<sequence length="219" mass="24055">MLDSGVEIQIIHPVSPVIALDQILVYLHAIIGDAGGIHYDKAKVIGDIITKASAVTLRHSPSSPQFCICSLKRNTQQRMLRLRREHHAIQCRLAYYCMAVITGLIAAATTPEAMNQATPAVTTAPNLRVGMIKLKDGNRTADVVVVLLDGSKSENTPISKDNSSVYNFTQLDIGDSSATEERAIPTGSWLEALRNFFKNPVLFTKSFIKFRTGKFFHTA</sequence>
<evidence type="ECO:0000313" key="3">
    <source>
        <dbReference type="Proteomes" id="UP000052943"/>
    </source>
</evidence>
<accession>A0A0W8CZS8</accession>
<organism evidence="2 3">
    <name type="scientific">Phytophthora nicotianae</name>
    <name type="common">Potato buckeye rot agent</name>
    <name type="synonym">Phytophthora parasitica</name>
    <dbReference type="NCBI Taxonomy" id="4792"/>
    <lineage>
        <taxon>Eukaryota</taxon>
        <taxon>Sar</taxon>
        <taxon>Stramenopiles</taxon>
        <taxon>Oomycota</taxon>
        <taxon>Peronosporomycetes</taxon>
        <taxon>Peronosporales</taxon>
        <taxon>Peronosporaceae</taxon>
        <taxon>Phytophthora</taxon>
    </lineage>
</organism>
<evidence type="ECO:0000313" key="2">
    <source>
        <dbReference type="EMBL" id="KUF89524.1"/>
    </source>
</evidence>
<dbReference type="OrthoDB" id="128013at2759"/>
<comment type="caution">
    <text evidence="2">The sequence shown here is derived from an EMBL/GenBank/DDBJ whole genome shotgun (WGS) entry which is preliminary data.</text>
</comment>
<protein>
    <submittedName>
        <fullName evidence="2">Uncharacterized protein</fullName>
    </submittedName>
</protein>
<reference evidence="2 3" key="1">
    <citation type="submission" date="2015-11" db="EMBL/GenBank/DDBJ databases">
        <title>Genomes and virulence difference between two physiological races of Phytophthora nicotianae.</title>
        <authorList>
            <person name="Liu H."/>
            <person name="Ma X."/>
            <person name="Yu H."/>
            <person name="Fang D."/>
            <person name="Li Y."/>
            <person name="Wang X."/>
            <person name="Wang W."/>
            <person name="Dong Y."/>
            <person name="Xiao B."/>
        </authorList>
    </citation>
    <scope>NUCLEOTIDE SEQUENCE [LARGE SCALE GENOMIC DNA]</scope>
    <source>
        <strain evidence="2">Race 0</strain>
        <strain evidence="3">race 0</strain>
    </source>
</reference>
<dbReference type="AlphaFoldDB" id="A0A0W8CZS8"/>
<name>A0A0W8CZS8_PHYNI</name>
<proteinExistence type="predicted"/>
<evidence type="ECO:0000313" key="1">
    <source>
        <dbReference type="EMBL" id="KUF81948.1"/>
    </source>
</evidence>
<dbReference type="EMBL" id="LNFO01003898">
    <property type="protein sequence ID" value="KUF81948.1"/>
    <property type="molecule type" value="Genomic_DNA"/>
</dbReference>
<dbReference type="EMBL" id="LNFO01001669">
    <property type="protein sequence ID" value="KUF89524.1"/>
    <property type="molecule type" value="Genomic_DNA"/>
</dbReference>
<gene>
    <name evidence="1" type="ORF">AM587_10005448</name>
    <name evidence="2" type="ORF">AM587_10012880</name>
</gene>